<dbReference type="OrthoDB" id="2505324at2759"/>
<dbReference type="PANTHER" id="PTHR42115:SF1">
    <property type="entry name" value="BETA-SYNTHASE (BETA-THIONASE), PUTATIVE (AFU_ORTHOLOGUE AFUA_3G08420)-RELATED"/>
    <property type="match status" value="1"/>
</dbReference>
<keyword evidence="3" id="KW-1185">Reference proteome</keyword>
<sequence>MLLDVVTTGHDRKFRNNHCKGLGMLAGVHVSSTYLSHVQKLAGRTLSRYSLSLRSGSSQRANTGCLFKRDTYHLSHLTSVASMREFDILPVIDSQTRSSSTTAHDQVSPSKGLSKCASDSTSPLEHDAHGAVSQFISFPENTAISPGTPLEELAKFFKSERFAIVTDTERRFVLAIVVREDLEK</sequence>
<dbReference type="PANTHER" id="PTHR42115">
    <property type="entry name" value="BETA-SYNTHASE (BETA-THIONASE), PUTATIVE (AFU_ORTHOLOGUE AFUA_3G08420)-RELATED"/>
    <property type="match status" value="1"/>
</dbReference>
<evidence type="ECO:0008006" key="4">
    <source>
        <dbReference type="Google" id="ProtNLM"/>
    </source>
</evidence>
<dbReference type="KEGG" id="mlr:MELLADRAFT_103434"/>
<dbReference type="Gene3D" id="3.10.580.10">
    <property type="entry name" value="CBS-domain"/>
    <property type="match status" value="1"/>
</dbReference>
<evidence type="ECO:0000256" key="1">
    <source>
        <dbReference type="SAM" id="MobiDB-lite"/>
    </source>
</evidence>
<dbReference type="VEuPathDB" id="FungiDB:MELLADRAFT_103434"/>
<dbReference type="InterPro" id="IPR046342">
    <property type="entry name" value="CBS_dom_sf"/>
</dbReference>
<protein>
    <recommendedName>
        <fullName evidence="4">CBS domain-containing protein</fullName>
    </recommendedName>
</protein>
<evidence type="ECO:0000313" key="3">
    <source>
        <dbReference type="Proteomes" id="UP000001072"/>
    </source>
</evidence>
<gene>
    <name evidence="2" type="ORF">MELLADRAFT_103434</name>
</gene>
<dbReference type="GeneID" id="18921971"/>
<dbReference type="EMBL" id="GL883095">
    <property type="protein sequence ID" value="EGG10367.1"/>
    <property type="molecule type" value="Genomic_DNA"/>
</dbReference>
<dbReference type="RefSeq" id="XP_007406668.1">
    <property type="nucleotide sequence ID" value="XM_007406606.1"/>
</dbReference>
<reference evidence="3" key="1">
    <citation type="journal article" date="2011" name="Proc. Natl. Acad. Sci. U.S.A.">
        <title>Obligate biotrophy features unraveled by the genomic analysis of rust fungi.</title>
        <authorList>
            <person name="Duplessis S."/>
            <person name="Cuomo C.A."/>
            <person name="Lin Y.-C."/>
            <person name="Aerts A."/>
            <person name="Tisserant E."/>
            <person name="Veneault-Fourrey C."/>
            <person name="Joly D.L."/>
            <person name="Hacquard S."/>
            <person name="Amselem J."/>
            <person name="Cantarel B.L."/>
            <person name="Chiu R."/>
            <person name="Coutinho P.M."/>
            <person name="Feau N."/>
            <person name="Field M."/>
            <person name="Frey P."/>
            <person name="Gelhaye E."/>
            <person name="Goldberg J."/>
            <person name="Grabherr M.G."/>
            <person name="Kodira C.D."/>
            <person name="Kohler A."/>
            <person name="Kuees U."/>
            <person name="Lindquist E.A."/>
            <person name="Lucas S.M."/>
            <person name="Mago R."/>
            <person name="Mauceli E."/>
            <person name="Morin E."/>
            <person name="Murat C."/>
            <person name="Pangilinan J.L."/>
            <person name="Park R."/>
            <person name="Pearson M."/>
            <person name="Quesneville H."/>
            <person name="Rouhier N."/>
            <person name="Sakthikumar S."/>
            <person name="Salamov A.A."/>
            <person name="Schmutz J."/>
            <person name="Selles B."/>
            <person name="Shapiro H."/>
            <person name="Tanguay P."/>
            <person name="Tuskan G.A."/>
            <person name="Henrissat B."/>
            <person name="Van de Peer Y."/>
            <person name="Rouze P."/>
            <person name="Ellis J.G."/>
            <person name="Dodds P.N."/>
            <person name="Schein J.E."/>
            <person name="Zhong S."/>
            <person name="Hamelin R.C."/>
            <person name="Grigoriev I.V."/>
            <person name="Szabo L.J."/>
            <person name="Martin F."/>
        </authorList>
    </citation>
    <scope>NUCLEOTIDE SEQUENCE [LARGE SCALE GENOMIC DNA]</scope>
    <source>
        <strain evidence="3">98AG31 / pathotype 3-4-7</strain>
    </source>
</reference>
<dbReference type="InParanoid" id="F4RBG0"/>
<accession>F4RBG0</accession>
<dbReference type="HOGENOM" id="CLU_1468484_0_0_1"/>
<feature type="region of interest" description="Disordered" evidence="1">
    <location>
        <begin position="97"/>
        <end position="125"/>
    </location>
</feature>
<dbReference type="AlphaFoldDB" id="F4RBG0"/>
<dbReference type="Proteomes" id="UP000001072">
    <property type="component" value="Unassembled WGS sequence"/>
</dbReference>
<name>F4RBG0_MELLP</name>
<evidence type="ECO:0000313" key="2">
    <source>
        <dbReference type="EMBL" id="EGG10367.1"/>
    </source>
</evidence>
<feature type="compositionally biased region" description="Polar residues" evidence="1">
    <location>
        <begin position="97"/>
        <end position="123"/>
    </location>
</feature>
<organism evidence="3">
    <name type="scientific">Melampsora larici-populina (strain 98AG31 / pathotype 3-4-7)</name>
    <name type="common">Poplar leaf rust fungus</name>
    <dbReference type="NCBI Taxonomy" id="747676"/>
    <lineage>
        <taxon>Eukaryota</taxon>
        <taxon>Fungi</taxon>
        <taxon>Dikarya</taxon>
        <taxon>Basidiomycota</taxon>
        <taxon>Pucciniomycotina</taxon>
        <taxon>Pucciniomycetes</taxon>
        <taxon>Pucciniales</taxon>
        <taxon>Melampsoraceae</taxon>
        <taxon>Melampsora</taxon>
    </lineage>
</organism>
<proteinExistence type="predicted"/>